<dbReference type="SUPFAM" id="SSF55418">
    <property type="entry name" value="eIF4e-like"/>
    <property type="match status" value="1"/>
</dbReference>
<organism evidence="1 2">
    <name type="scientific">Vitrella brassicaformis (strain CCMP3155)</name>
    <dbReference type="NCBI Taxonomy" id="1169540"/>
    <lineage>
        <taxon>Eukaryota</taxon>
        <taxon>Sar</taxon>
        <taxon>Alveolata</taxon>
        <taxon>Colpodellida</taxon>
        <taxon>Vitrellaceae</taxon>
        <taxon>Vitrella</taxon>
    </lineage>
</organism>
<gene>
    <name evidence="1" type="ORF">Vbra_22526</name>
</gene>
<dbReference type="InParanoid" id="A0A0G4EV05"/>
<protein>
    <submittedName>
        <fullName evidence="1">Uncharacterized protein</fullName>
    </submittedName>
</protein>
<keyword evidence="2" id="KW-1185">Reference proteome</keyword>
<proteinExistence type="predicted"/>
<name>A0A0G4EV05_VITBC</name>
<reference evidence="1 2" key="1">
    <citation type="submission" date="2014-11" db="EMBL/GenBank/DDBJ databases">
        <authorList>
            <person name="Zhu J."/>
            <person name="Qi W."/>
            <person name="Song R."/>
        </authorList>
    </citation>
    <scope>NUCLEOTIDE SEQUENCE [LARGE SCALE GENOMIC DNA]</scope>
</reference>
<dbReference type="InterPro" id="IPR023398">
    <property type="entry name" value="TIF_eIF4e-like"/>
</dbReference>
<dbReference type="Gene3D" id="3.30.760.10">
    <property type="entry name" value="RNA Cap, Translation Initiation Factor Eif4e"/>
    <property type="match status" value="1"/>
</dbReference>
<evidence type="ECO:0000313" key="1">
    <source>
        <dbReference type="EMBL" id="CEM01872.1"/>
    </source>
</evidence>
<accession>A0A0G4EV05</accession>
<dbReference type="Proteomes" id="UP000041254">
    <property type="component" value="Unassembled WGS sequence"/>
</dbReference>
<evidence type="ECO:0000313" key="2">
    <source>
        <dbReference type="Proteomes" id="UP000041254"/>
    </source>
</evidence>
<dbReference type="VEuPathDB" id="CryptoDB:Vbra_22526"/>
<dbReference type="EMBL" id="CDMY01000312">
    <property type="protein sequence ID" value="CEM01872.1"/>
    <property type="molecule type" value="Genomic_DNA"/>
</dbReference>
<sequence>MACDLPLRNNWSVFGQLTGSHSSYIDSLKLLGDFATAKGFWKLWLKISGHMLDANSCYGAIAVFKDDVLPM</sequence>
<dbReference type="AlphaFoldDB" id="A0A0G4EV05"/>